<feature type="region of interest" description="Disordered" evidence="1">
    <location>
        <begin position="166"/>
        <end position="189"/>
    </location>
</feature>
<reference evidence="2 3" key="1">
    <citation type="submission" date="2023-08" db="EMBL/GenBank/DDBJ databases">
        <title>Black Yeasts Isolated from many extreme environments.</title>
        <authorList>
            <person name="Coleine C."/>
            <person name="Stajich J.E."/>
            <person name="Selbmann L."/>
        </authorList>
    </citation>
    <scope>NUCLEOTIDE SEQUENCE [LARGE SCALE GENOMIC DNA]</scope>
    <source>
        <strain evidence="2 3">CCFEE 536</strain>
    </source>
</reference>
<feature type="compositionally biased region" description="Polar residues" evidence="1">
    <location>
        <begin position="166"/>
        <end position="178"/>
    </location>
</feature>
<evidence type="ECO:0000256" key="1">
    <source>
        <dbReference type="SAM" id="MobiDB-lite"/>
    </source>
</evidence>
<dbReference type="Proteomes" id="UP001357485">
    <property type="component" value="Unassembled WGS sequence"/>
</dbReference>
<organism evidence="2 3">
    <name type="scientific">Cryomyces antarcticus</name>
    <dbReference type="NCBI Taxonomy" id="329879"/>
    <lineage>
        <taxon>Eukaryota</taxon>
        <taxon>Fungi</taxon>
        <taxon>Dikarya</taxon>
        <taxon>Ascomycota</taxon>
        <taxon>Pezizomycotina</taxon>
        <taxon>Dothideomycetes</taxon>
        <taxon>Dothideomycetes incertae sedis</taxon>
        <taxon>Cryomyces</taxon>
    </lineage>
</organism>
<comment type="caution">
    <text evidence="2">The sequence shown here is derived from an EMBL/GenBank/DDBJ whole genome shotgun (WGS) entry which is preliminary data.</text>
</comment>
<evidence type="ECO:0000313" key="3">
    <source>
        <dbReference type="Proteomes" id="UP001357485"/>
    </source>
</evidence>
<accession>A0ABR0M675</accession>
<proteinExistence type="predicted"/>
<sequence>MAVSCPRPTWAHDIISCVVGGDCTHEEVDDTLVPPLAVKHWMKQHPIHMLPVPGTTDCPFCNQPQDSWEIVNPDKLYAARLAHAKSGSRNSRDARLQLDVEAARNSAFDEYPARPWTGGRPVGPCPVKKLSASEWAGLIAVTAEPNAGLGSGAVERGETRTAYVSSRTKPEQIETSVSPIGAYSPATAPPETEQTLYACDKKMNSVETKVSLKGTEHRVSEGDMCDQLGEDEEHRSRMCLEGYPVKLASKPKWKPN</sequence>
<protein>
    <submittedName>
        <fullName evidence="2">Uncharacterized protein</fullName>
    </submittedName>
</protein>
<keyword evidence="3" id="KW-1185">Reference proteome</keyword>
<gene>
    <name evidence="2" type="ORF">LTR16_004726</name>
</gene>
<evidence type="ECO:0000313" key="2">
    <source>
        <dbReference type="EMBL" id="KAK5285174.1"/>
    </source>
</evidence>
<dbReference type="EMBL" id="JAVRRA010000667">
    <property type="protein sequence ID" value="KAK5285174.1"/>
    <property type="molecule type" value="Genomic_DNA"/>
</dbReference>
<name>A0ABR0M675_9PEZI</name>